<keyword evidence="3" id="KW-1185">Reference proteome</keyword>
<dbReference type="Proteomes" id="UP000500857">
    <property type="component" value="Chromosome"/>
</dbReference>
<evidence type="ECO:0000256" key="1">
    <source>
        <dbReference type="SAM" id="MobiDB-lite"/>
    </source>
</evidence>
<sequence>MGTVRLKKRRSRSLPSTLELKEEPIARVLVDASLQSNQPSQGDGGRRSEDRRSSCERAGVAKIFSKRCKLK</sequence>
<evidence type="ECO:0000313" key="3">
    <source>
        <dbReference type="Proteomes" id="UP000500857"/>
    </source>
</evidence>
<gene>
    <name evidence="2" type="ORF">HCG48_02550</name>
</gene>
<dbReference type="RefSeq" id="WP_168567760.1">
    <property type="nucleotide sequence ID" value="NZ_CP051167.1"/>
</dbReference>
<proteinExistence type="predicted"/>
<name>A0A6H1TV17_9CYAN</name>
<reference evidence="2 3" key="1">
    <citation type="submission" date="2020-04" db="EMBL/GenBank/DDBJ databases">
        <authorList>
            <person name="Basu S."/>
            <person name="Maruthanayagam V."/>
            <person name="Chakraborty S."/>
            <person name="Pramanik A."/>
            <person name="Mukherjee J."/>
            <person name="Brink B."/>
        </authorList>
    </citation>
    <scope>NUCLEOTIDE SEQUENCE [LARGE SCALE GENOMIC DNA]</scope>
    <source>
        <strain evidence="2 3">AP17</strain>
    </source>
</reference>
<organism evidence="2 3">
    <name type="scientific">Oxynema aestuarii AP17</name>
    <dbReference type="NCBI Taxonomy" id="2064643"/>
    <lineage>
        <taxon>Bacteria</taxon>
        <taxon>Bacillati</taxon>
        <taxon>Cyanobacteriota</taxon>
        <taxon>Cyanophyceae</taxon>
        <taxon>Oscillatoriophycideae</taxon>
        <taxon>Oscillatoriales</taxon>
        <taxon>Oscillatoriaceae</taxon>
        <taxon>Oxynema</taxon>
        <taxon>Oxynema aestuarii</taxon>
    </lineage>
</organism>
<feature type="compositionally biased region" description="Basic and acidic residues" evidence="1">
    <location>
        <begin position="44"/>
        <end position="55"/>
    </location>
</feature>
<dbReference type="KEGG" id="oxy:HCG48_02550"/>
<feature type="region of interest" description="Disordered" evidence="1">
    <location>
        <begin position="30"/>
        <end position="56"/>
    </location>
</feature>
<evidence type="ECO:0000313" key="2">
    <source>
        <dbReference type="EMBL" id="QIZ69603.1"/>
    </source>
</evidence>
<dbReference type="EMBL" id="CP051167">
    <property type="protein sequence ID" value="QIZ69603.1"/>
    <property type="molecule type" value="Genomic_DNA"/>
</dbReference>
<accession>A0A6H1TV17</accession>
<dbReference type="AlphaFoldDB" id="A0A6H1TV17"/>
<protein>
    <submittedName>
        <fullName evidence="2">Uncharacterized protein</fullName>
    </submittedName>
</protein>